<evidence type="ECO:0000313" key="5">
    <source>
        <dbReference type="EMBL" id="KFX46221.1"/>
    </source>
</evidence>
<dbReference type="eggNOG" id="KOG1382">
    <property type="taxonomic scope" value="Eukaryota"/>
</dbReference>
<comment type="similarity">
    <text evidence="1">Belongs to the histidine acid phosphatase family.</text>
</comment>
<dbReference type="Gene3D" id="3.40.50.1240">
    <property type="entry name" value="Phosphoglycerate mutase-like"/>
    <property type="match status" value="1"/>
</dbReference>
<reference evidence="5" key="2">
    <citation type="journal article" date="2014" name="PLoS Genet.">
        <title>Signature gene expression reveals novel clues to the molecular mechanisms of dimorphic transition in Penicillium marneffei.</title>
        <authorList>
            <person name="Yang E."/>
            <person name="Wang G."/>
            <person name="Cai J."/>
            <person name="Woo P.C."/>
            <person name="Lau S.K."/>
            <person name="Yuen K.-Y."/>
            <person name="Chow W.-N."/>
            <person name="Lin X."/>
        </authorList>
    </citation>
    <scope>NUCLEOTIDE SEQUENCE</scope>
    <source>
        <strain evidence="5">PM1</strain>
    </source>
</reference>
<dbReference type="InterPro" id="IPR029033">
    <property type="entry name" value="His_PPase_superfam"/>
</dbReference>
<sequence>MYSPLAFAPMWILMLAILIYQTIQPDPVRYQNYETARDMICYPCTWLQSSKSPHIPSWGTWINPDRWTKGGIATPATVVGRLRRLTESEVLYKLGGNGPWIQRVSPRSPDNSPPPSCRVEQVHMLSRHGERYPTKTAGSRHLALVERLKRLDIPLNGSLSFFNDGWAYFTDNPEQDFEQLTSTGPYAGTLGSFTTGVRFRTRYGHLLPKPGLKMRLWASDSKRVIDTARYFAAGLFGISIDWERNDIAEVDVIPETLDRGTDTLTPGGTCVRYIEDVVHGHDHGRNMLAEFQTAYIPPIARRLIDEEMNQVVGEFTTLEIYAMQEMCGFETLARGSSPWCGVFTSRDWDHFEYARDLIHFYRAGPGNRYAGAMGWLWLNATSHLLEAGPDLGTMFFSLYVSLTLFLKFVVDACSVHDGDIAPMLTALHIFDDPKYGNHLPVTHIAEDRVWKTSTVMPMGGRITFERLRCGESIEGQDLFVRININDDIVPLPNCHNGPGESCPLDRFVKMVHKRRHQVGRFEDVCGTKEQETTGLSFLRQPSYHSLEDLRSFPSNLCSGGDLHQKL</sequence>
<feature type="chain" id="PRO_5001892567" description="3-phytase" evidence="4">
    <location>
        <begin position="26"/>
        <end position="566"/>
    </location>
</feature>
<keyword evidence="4" id="KW-0732">Signal</keyword>
<organism evidence="5">
    <name type="scientific">Talaromyces marneffei PM1</name>
    <dbReference type="NCBI Taxonomy" id="1077442"/>
    <lineage>
        <taxon>Eukaryota</taxon>
        <taxon>Fungi</taxon>
        <taxon>Dikarya</taxon>
        <taxon>Ascomycota</taxon>
        <taxon>Pezizomycotina</taxon>
        <taxon>Eurotiomycetes</taxon>
        <taxon>Eurotiomycetidae</taxon>
        <taxon>Eurotiales</taxon>
        <taxon>Trichocomaceae</taxon>
        <taxon>Talaromyces</taxon>
        <taxon>Talaromyces sect. Talaromyces</taxon>
    </lineage>
</organism>
<dbReference type="HOGENOM" id="CLU_020880_3_1_1"/>
<dbReference type="CDD" id="cd07061">
    <property type="entry name" value="HP_HAP_like"/>
    <property type="match status" value="1"/>
</dbReference>
<dbReference type="EC" id="3.1.3.8" evidence="2"/>
<evidence type="ECO:0000256" key="3">
    <source>
        <dbReference type="ARBA" id="ARBA00022801"/>
    </source>
</evidence>
<feature type="signal peptide" evidence="4">
    <location>
        <begin position="1"/>
        <end position="25"/>
    </location>
</feature>
<dbReference type="InterPro" id="IPR033379">
    <property type="entry name" value="Acid_Pase_AS"/>
</dbReference>
<dbReference type="Pfam" id="PF00328">
    <property type="entry name" value="His_Phos_2"/>
    <property type="match status" value="1"/>
</dbReference>
<dbReference type="PANTHER" id="PTHR20963">
    <property type="entry name" value="MULTIPLE INOSITOL POLYPHOSPHATE PHOSPHATASE-RELATED"/>
    <property type="match status" value="1"/>
</dbReference>
<dbReference type="SUPFAM" id="SSF53254">
    <property type="entry name" value="Phosphoglycerate mutase-like"/>
    <property type="match status" value="1"/>
</dbReference>
<evidence type="ECO:0000256" key="2">
    <source>
        <dbReference type="ARBA" id="ARBA00012632"/>
    </source>
</evidence>
<dbReference type="InterPro" id="IPR000560">
    <property type="entry name" value="His_Pase_clade-2"/>
</dbReference>
<gene>
    <name evidence="5" type="ORF">GQ26_0201700</name>
</gene>
<proteinExistence type="inferred from homology"/>
<dbReference type="GO" id="GO:0003993">
    <property type="term" value="F:acid phosphatase activity"/>
    <property type="evidence" value="ECO:0007669"/>
    <property type="project" value="TreeGrafter"/>
</dbReference>
<dbReference type="GO" id="GO:0009277">
    <property type="term" value="C:fungal-type cell wall"/>
    <property type="evidence" value="ECO:0007669"/>
    <property type="project" value="TreeGrafter"/>
</dbReference>
<reference key="1">
    <citation type="journal article" date="2014" name="PLoS Genet.">
        <title>Signature Gene Expression Reveals Novel Clues to the Molecular Mechanisms of Dimorphic Transition in Penicillium marneffei.</title>
        <authorList>
            <person name="Yang E."/>
            <person name="Wang G."/>
            <person name="Cai J."/>
            <person name="Woo P.C."/>
            <person name="Lau S.K."/>
            <person name="Yuen K.-Y."/>
            <person name="Chow W.-N."/>
            <person name="Lin X."/>
        </authorList>
    </citation>
    <scope>NUCLEOTIDE SEQUENCE [LARGE SCALE GENOMIC DNA]</scope>
    <source>
        <strain>PM1</strain>
    </source>
</reference>
<evidence type="ECO:0000256" key="4">
    <source>
        <dbReference type="SAM" id="SignalP"/>
    </source>
</evidence>
<comment type="caution">
    <text evidence="5">The sequence shown here is derived from an EMBL/GenBank/DDBJ whole genome shotgun (WGS) entry which is preliminary data.</text>
</comment>
<keyword evidence="3" id="KW-0378">Hydrolase</keyword>
<dbReference type="PANTHER" id="PTHR20963:SF18">
    <property type="entry name" value="ACID PHOSPHATASE PHO11-RELATED"/>
    <property type="match status" value="1"/>
</dbReference>
<dbReference type="AlphaFoldDB" id="A0A093VHM1"/>
<dbReference type="PROSITE" id="PS00616">
    <property type="entry name" value="HIS_ACID_PHOSPHAT_1"/>
    <property type="match status" value="1"/>
</dbReference>
<protein>
    <recommendedName>
        <fullName evidence="2">3-phytase</fullName>
        <ecNumber evidence="2">3.1.3.8</ecNumber>
    </recommendedName>
</protein>
<evidence type="ECO:0000256" key="1">
    <source>
        <dbReference type="ARBA" id="ARBA00005375"/>
    </source>
</evidence>
<dbReference type="GO" id="GO:0016158">
    <property type="term" value="F:inositol hexakisphosphate 3-phosphatase activity"/>
    <property type="evidence" value="ECO:0007669"/>
    <property type="project" value="UniProtKB-EC"/>
</dbReference>
<dbReference type="EMBL" id="JPOX01000020">
    <property type="protein sequence ID" value="KFX46221.1"/>
    <property type="molecule type" value="Genomic_DNA"/>
</dbReference>
<name>A0A093VHM1_TALMA</name>
<accession>A0A093VHM1</accession>